<evidence type="ECO:0000313" key="2">
    <source>
        <dbReference type="EMBL" id="QDV23776.1"/>
    </source>
</evidence>
<gene>
    <name evidence="2" type="ORF">Q31a_20810</name>
</gene>
<organism evidence="2 3">
    <name type="scientific">Aureliella helgolandensis</name>
    <dbReference type="NCBI Taxonomy" id="2527968"/>
    <lineage>
        <taxon>Bacteria</taxon>
        <taxon>Pseudomonadati</taxon>
        <taxon>Planctomycetota</taxon>
        <taxon>Planctomycetia</taxon>
        <taxon>Pirellulales</taxon>
        <taxon>Pirellulaceae</taxon>
        <taxon>Aureliella</taxon>
    </lineage>
</organism>
<dbReference type="KEGG" id="ahel:Q31a_20810"/>
<sequence precursor="true">MFAGITFPRLLLIGCIIASSHTARAFDETPTTSPQIEAADEQSLGMPLVFSEDFEHGSDRWETTDATAWTLNEYKPGNHSFGLNRRQSNYEPKVRSPYNIALIKDIELEDVVLIYDVRSTKDTGNHRDCCTFFCHQDAEHFYYVHMGAKPDPASGQIMIVNAEPRRPLTENKKLVAWDDQWHTIKLVRKSAEGTIEIYFDDMETPHMKATDTTFGKGRIGIGSFDDMNEFDNIRLYGQ</sequence>
<keyword evidence="1" id="KW-0732">Signal</keyword>
<dbReference type="RefSeq" id="WP_231691133.1">
    <property type="nucleotide sequence ID" value="NZ_CP036298.1"/>
</dbReference>
<dbReference type="EMBL" id="CP036298">
    <property type="protein sequence ID" value="QDV23776.1"/>
    <property type="molecule type" value="Genomic_DNA"/>
</dbReference>
<name>A0A518G5A7_9BACT</name>
<dbReference type="AlphaFoldDB" id="A0A518G5A7"/>
<evidence type="ECO:0008006" key="4">
    <source>
        <dbReference type="Google" id="ProtNLM"/>
    </source>
</evidence>
<proteinExistence type="predicted"/>
<dbReference type="Gene3D" id="2.60.120.560">
    <property type="entry name" value="Exo-inulinase, domain 1"/>
    <property type="match status" value="1"/>
</dbReference>
<feature type="signal peptide" evidence="1">
    <location>
        <begin position="1"/>
        <end position="25"/>
    </location>
</feature>
<dbReference type="Proteomes" id="UP000318017">
    <property type="component" value="Chromosome"/>
</dbReference>
<keyword evidence="3" id="KW-1185">Reference proteome</keyword>
<accession>A0A518G5A7</accession>
<feature type="chain" id="PRO_5021879133" description="3-keto-disaccharide hydrolase domain-containing protein" evidence="1">
    <location>
        <begin position="26"/>
        <end position="238"/>
    </location>
</feature>
<evidence type="ECO:0000256" key="1">
    <source>
        <dbReference type="SAM" id="SignalP"/>
    </source>
</evidence>
<reference evidence="2 3" key="1">
    <citation type="submission" date="2019-02" db="EMBL/GenBank/DDBJ databases">
        <title>Deep-cultivation of Planctomycetes and their phenomic and genomic characterization uncovers novel biology.</title>
        <authorList>
            <person name="Wiegand S."/>
            <person name="Jogler M."/>
            <person name="Boedeker C."/>
            <person name="Pinto D."/>
            <person name="Vollmers J."/>
            <person name="Rivas-Marin E."/>
            <person name="Kohn T."/>
            <person name="Peeters S.H."/>
            <person name="Heuer A."/>
            <person name="Rast P."/>
            <person name="Oberbeckmann S."/>
            <person name="Bunk B."/>
            <person name="Jeske O."/>
            <person name="Meyerdierks A."/>
            <person name="Storesund J.E."/>
            <person name="Kallscheuer N."/>
            <person name="Luecker S."/>
            <person name="Lage O.M."/>
            <person name="Pohl T."/>
            <person name="Merkel B.J."/>
            <person name="Hornburger P."/>
            <person name="Mueller R.-W."/>
            <person name="Bruemmer F."/>
            <person name="Labrenz M."/>
            <person name="Spormann A.M."/>
            <person name="Op den Camp H."/>
            <person name="Overmann J."/>
            <person name="Amann R."/>
            <person name="Jetten M.S.M."/>
            <person name="Mascher T."/>
            <person name="Medema M.H."/>
            <person name="Devos D.P."/>
            <person name="Kaster A.-K."/>
            <person name="Ovreas L."/>
            <person name="Rohde M."/>
            <person name="Galperin M.Y."/>
            <person name="Jogler C."/>
        </authorList>
    </citation>
    <scope>NUCLEOTIDE SEQUENCE [LARGE SCALE GENOMIC DNA]</scope>
    <source>
        <strain evidence="2 3">Q31a</strain>
    </source>
</reference>
<evidence type="ECO:0000313" key="3">
    <source>
        <dbReference type="Proteomes" id="UP000318017"/>
    </source>
</evidence>
<protein>
    <recommendedName>
        <fullName evidence="4">3-keto-disaccharide hydrolase domain-containing protein</fullName>
    </recommendedName>
</protein>